<keyword evidence="6" id="KW-1185">Reference proteome</keyword>
<dbReference type="InterPro" id="IPR044068">
    <property type="entry name" value="CB"/>
</dbReference>
<gene>
    <name evidence="5" type="ORF">CATMQ487_31320</name>
</gene>
<evidence type="ECO:0000256" key="1">
    <source>
        <dbReference type="ARBA" id="ARBA00022908"/>
    </source>
</evidence>
<dbReference type="PROSITE" id="PS51900">
    <property type="entry name" value="CB"/>
    <property type="match status" value="1"/>
</dbReference>
<reference evidence="5" key="1">
    <citation type="submission" date="2022-04" db="EMBL/GenBank/DDBJ databases">
        <title>Whole genome sequence of Sphaerotilus sp. FB-5.</title>
        <authorList>
            <person name="Takeda M."/>
            <person name="Narihara S."/>
            <person name="Akimoto M."/>
            <person name="Akimoto R."/>
            <person name="Nishiyashiki S."/>
            <person name="Murakami T."/>
        </authorList>
    </citation>
    <scope>NUCLEOTIDE SEQUENCE</scope>
    <source>
        <strain evidence="5">FB-5</strain>
    </source>
</reference>
<proteinExistence type="predicted"/>
<organism evidence="5 6">
    <name type="scientific">Sphaerotilus microaerophilus</name>
    <dbReference type="NCBI Taxonomy" id="2914710"/>
    <lineage>
        <taxon>Bacteria</taxon>
        <taxon>Pseudomonadati</taxon>
        <taxon>Pseudomonadota</taxon>
        <taxon>Betaproteobacteria</taxon>
        <taxon>Burkholderiales</taxon>
        <taxon>Sphaerotilaceae</taxon>
        <taxon>Sphaerotilus</taxon>
    </lineage>
</organism>
<dbReference type="InterPro" id="IPR024457">
    <property type="entry name" value="Putative_integrase_N"/>
</dbReference>
<dbReference type="Proteomes" id="UP001057498">
    <property type="component" value="Chromosome"/>
</dbReference>
<dbReference type="Pfam" id="PF12834">
    <property type="entry name" value="Phage_int_SAM_2"/>
    <property type="match status" value="1"/>
</dbReference>
<name>A0ABN6PRC8_9BURK</name>
<sequence>MSRPQDWATLSPTEILARHPPGRSSPERVLEVCLALYNRQHTALEKTVSHKTRHERAQFLRRFFRDLQLKAGFREPPDPRNLGQKHLRAMVLVWQREQLAPATIQTYLSFLRGLALWLGKPGLVRGPAFYGLQPQEFQRHEAATRDRSWSAQAVDIGAVVDRITAFDAHVGASLALIRAFGLRRKESVCFRPFDSVLPFEATGLPPEERQAQEYVRIVGKGGRLRFVPIDSPERLAAVLQARRLVRSQGDPLGDPTRDLRGNLRRFDYVLQRFGVTRQQLGVTAHGLRHEVLIDRYQSLTGSAPPVRQGPRVEPEVDHSARLEVSKLAGHARLKASSAYLGAILPRRG</sequence>
<dbReference type="InterPro" id="IPR024456">
    <property type="entry name" value="Integrase_catalytic_putative"/>
</dbReference>
<dbReference type="Pfam" id="PF12835">
    <property type="entry name" value="Integrase_1"/>
    <property type="match status" value="1"/>
</dbReference>
<keyword evidence="1" id="KW-0229">DNA integration</keyword>
<evidence type="ECO:0000256" key="3">
    <source>
        <dbReference type="PROSITE-ProRule" id="PRU01248"/>
    </source>
</evidence>
<dbReference type="Gene3D" id="1.10.150.130">
    <property type="match status" value="1"/>
</dbReference>
<evidence type="ECO:0000313" key="5">
    <source>
        <dbReference type="EMBL" id="BDI06162.1"/>
    </source>
</evidence>
<dbReference type="InterPro" id="IPR010998">
    <property type="entry name" value="Integrase_recombinase_N"/>
</dbReference>
<dbReference type="RefSeq" id="WP_251969469.1">
    <property type="nucleotide sequence ID" value="NZ_AP025730.1"/>
</dbReference>
<dbReference type="EMBL" id="AP025730">
    <property type="protein sequence ID" value="BDI06162.1"/>
    <property type="molecule type" value="Genomic_DNA"/>
</dbReference>
<evidence type="ECO:0000313" key="6">
    <source>
        <dbReference type="Proteomes" id="UP001057498"/>
    </source>
</evidence>
<keyword evidence="2 3" id="KW-0238">DNA-binding</keyword>
<protein>
    <recommendedName>
        <fullName evidence="4">Core-binding (CB) domain-containing protein</fullName>
    </recommendedName>
</protein>
<dbReference type="InterPro" id="IPR011010">
    <property type="entry name" value="DNA_brk_join_enz"/>
</dbReference>
<feature type="domain" description="Core-binding (CB)" evidence="4">
    <location>
        <begin position="28"/>
        <end position="119"/>
    </location>
</feature>
<dbReference type="SUPFAM" id="SSF56349">
    <property type="entry name" value="DNA breaking-rejoining enzymes"/>
    <property type="match status" value="1"/>
</dbReference>
<evidence type="ECO:0000256" key="2">
    <source>
        <dbReference type="ARBA" id="ARBA00023125"/>
    </source>
</evidence>
<accession>A0ABN6PRC8</accession>
<evidence type="ECO:0000259" key="4">
    <source>
        <dbReference type="PROSITE" id="PS51900"/>
    </source>
</evidence>